<dbReference type="Gene3D" id="2.40.40.50">
    <property type="entry name" value="Ubiquitin fusion degradation protein UFD1, N-terminal domain"/>
    <property type="match status" value="1"/>
</dbReference>
<evidence type="ECO:0000256" key="1">
    <source>
        <dbReference type="ARBA" id="ARBA00006043"/>
    </source>
</evidence>
<comment type="caution">
    <text evidence="6">The sequence shown here is derived from an EMBL/GenBank/DDBJ whole genome shotgun (WGS) entry which is preliminary data.</text>
</comment>
<evidence type="ECO:0000256" key="2">
    <source>
        <dbReference type="ARBA" id="ARBA00022786"/>
    </source>
</evidence>
<keyword evidence="2" id="KW-0833">Ubl conjugation pathway</keyword>
<evidence type="ECO:0000313" key="7">
    <source>
        <dbReference type="Proteomes" id="UP000238479"/>
    </source>
</evidence>
<keyword evidence="7" id="KW-1185">Reference proteome</keyword>
<dbReference type="EMBL" id="PDCK01000045">
    <property type="protein sequence ID" value="PRQ19071.1"/>
    <property type="molecule type" value="Genomic_DNA"/>
</dbReference>
<dbReference type="InterPro" id="IPR055417">
    <property type="entry name" value="UFD1_N1"/>
</dbReference>
<dbReference type="PANTHER" id="PTHR12555:SF13">
    <property type="entry name" value="UBIQUITIN RECOGNITION FACTOR IN ER-ASSOCIATED DEGRADATION PROTEIN 1"/>
    <property type="match status" value="1"/>
</dbReference>
<dbReference type="Gene3D" id="3.10.330.10">
    <property type="match status" value="1"/>
</dbReference>
<name>A0A2P6PAW9_ROSCH</name>
<dbReference type="InterPro" id="IPR055418">
    <property type="entry name" value="UFD1_N2"/>
</dbReference>
<proteinExistence type="inferred from homology"/>
<evidence type="ECO:0000259" key="5">
    <source>
        <dbReference type="Pfam" id="PF24842"/>
    </source>
</evidence>
<feature type="region of interest" description="Disordered" evidence="3">
    <location>
        <begin position="235"/>
        <end position="254"/>
    </location>
</feature>
<feature type="compositionally biased region" description="Basic and acidic residues" evidence="3">
    <location>
        <begin position="304"/>
        <end position="326"/>
    </location>
</feature>
<dbReference type="GO" id="GO:0034098">
    <property type="term" value="C:VCP-NPL4-UFD1 AAA ATPase complex"/>
    <property type="evidence" value="ECO:0007669"/>
    <property type="project" value="TreeGrafter"/>
</dbReference>
<dbReference type="Gramene" id="PRQ19071">
    <property type="protein sequence ID" value="PRQ19071"/>
    <property type="gene ID" value="RchiOBHm_Chr7g0213071"/>
</dbReference>
<feature type="domain" description="Ubiquitin fusion degradation protein UFD1 N-terminal subdomain 1" evidence="4">
    <location>
        <begin position="29"/>
        <end position="127"/>
    </location>
</feature>
<dbReference type="Pfam" id="PF03152">
    <property type="entry name" value="UFD1_N1"/>
    <property type="match status" value="1"/>
</dbReference>
<dbReference type="AlphaFoldDB" id="A0A2P6PAW9"/>
<evidence type="ECO:0000256" key="3">
    <source>
        <dbReference type="SAM" id="MobiDB-lite"/>
    </source>
</evidence>
<comment type="similarity">
    <text evidence="1">Belongs to the UFD1 family.</text>
</comment>
<dbReference type="GO" id="GO:0031593">
    <property type="term" value="F:polyubiquitin modification-dependent protein binding"/>
    <property type="evidence" value="ECO:0007669"/>
    <property type="project" value="TreeGrafter"/>
</dbReference>
<accession>A0A2P6PAW9</accession>
<dbReference type="GO" id="GO:0006511">
    <property type="term" value="P:ubiquitin-dependent protein catabolic process"/>
    <property type="evidence" value="ECO:0007669"/>
    <property type="project" value="InterPro"/>
</dbReference>
<feature type="compositionally biased region" description="Polar residues" evidence="3">
    <location>
        <begin position="268"/>
        <end position="287"/>
    </location>
</feature>
<feature type="domain" description="Ubiquitin fusion degradation protein UFD1 N-terminal subdomain 2" evidence="5">
    <location>
        <begin position="128"/>
        <end position="203"/>
    </location>
</feature>
<dbReference type="Proteomes" id="UP000238479">
    <property type="component" value="Chromosome 7"/>
</dbReference>
<dbReference type="Pfam" id="PF24842">
    <property type="entry name" value="UFD1_N2"/>
    <property type="match status" value="1"/>
</dbReference>
<dbReference type="InterPro" id="IPR004854">
    <property type="entry name" value="Ufd1-like"/>
</dbReference>
<organism evidence="6 7">
    <name type="scientific">Rosa chinensis</name>
    <name type="common">China rose</name>
    <dbReference type="NCBI Taxonomy" id="74649"/>
    <lineage>
        <taxon>Eukaryota</taxon>
        <taxon>Viridiplantae</taxon>
        <taxon>Streptophyta</taxon>
        <taxon>Embryophyta</taxon>
        <taxon>Tracheophyta</taxon>
        <taxon>Spermatophyta</taxon>
        <taxon>Magnoliopsida</taxon>
        <taxon>eudicotyledons</taxon>
        <taxon>Gunneridae</taxon>
        <taxon>Pentapetalae</taxon>
        <taxon>rosids</taxon>
        <taxon>fabids</taxon>
        <taxon>Rosales</taxon>
        <taxon>Rosaceae</taxon>
        <taxon>Rosoideae</taxon>
        <taxon>Rosoideae incertae sedis</taxon>
        <taxon>Rosa</taxon>
    </lineage>
</organism>
<reference evidence="6 7" key="1">
    <citation type="journal article" date="2018" name="Nat. Genet.">
        <title>The Rosa genome provides new insights in the design of modern roses.</title>
        <authorList>
            <person name="Bendahmane M."/>
        </authorList>
    </citation>
    <scope>NUCLEOTIDE SEQUENCE [LARGE SCALE GENOMIC DNA]</scope>
    <source>
        <strain evidence="7">cv. Old Blush</strain>
    </source>
</reference>
<gene>
    <name evidence="6" type="ORF">RchiOBHm_Chr7g0213071</name>
</gene>
<dbReference type="InterPro" id="IPR042299">
    <property type="entry name" value="Ufd1-like_Nn"/>
</dbReference>
<feature type="region of interest" description="Disordered" evidence="3">
    <location>
        <begin position="264"/>
        <end position="339"/>
    </location>
</feature>
<protein>
    <submittedName>
        <fullName evidence="6">Putative ubiquitin fusion degradation protein UFD1</fullName>
    </submittedName>
</protein>
<dbReference type="GO" id="GO:0036503">
    <property type="term" value="P:ERAD pathway"/>
    <property type="evidence" value="ECO:0007669"/>
    <property type="project" value="TreeGrafter"/>
</dbReference>
<evidence type="ECO:0000313" key="6">
    <source>
        <dbReference type="EMBL" id="PRQ19071.1"/>
    </source>
</evidence>
<dbReference type="PANTHER" id="PTHR12555">
    <property type="entry name" value="UBIQUITIN FUSION DEGRADATON PROTEIN 1"/>
    <property type="match status" value="1"/>
</dbReference>
<sequence length="339" mass="37380">MDSLNIEQNWVRQRMMEIDMERRPSLDLSYRCYSATFLDKNQAAKLETGDKIFMPPSALSVLLSLPSSNPMLFQLRNPNAAERELVSHCGVLEFTALEDTIYMPSWKMKSLDLEEGELVQVKNVTLPKGKFVKLQPHTKNFLDIANPRAMLETTLRSFTCFTTGDTIKLPYNGKEYYVDIVETKPGKAISIVDTDCEVDFAPPRDYKEPEMPVAAASSPTNKAALVAADQIEEPKFNPFTGAGRRLDGKPLSAAPVSSSSLVAAANNGKGNAQPSNTGSSSQGTSRRAQGKLVFGSNAANRTTTPKETEKEASKEQAKPEKKEDPKFQPFTGKRYSLKG</sequence>
<dbReference type="STRING" id="74649.A0A2P6PAW9"/>
<evidence type="ECO:0000259" key="4">
    <source>
        <dbReference type="Pfam" id="PF03152"/>
    </source>
</evidence>